<comment type="similarity">
    <text evidence="2">Belongs to the outer membrane factor (OMF) (TC 1.B.17) family.</text>
</comment>
<evidence type="ECO:0000313" key="8">
    <source>
        <dbReference type="EMBL" id="QCU89834.1"/>
    </source>
</evidence>
<gene>
    <name evidence="8" type="ORF">FE785_03855</name>
</gene>
<keyword evidence="5" id="KW-0812">Transmembrane</keyword>
<dbReference type="OrthoDB" id="9786815at2"/>
<evidence type="ECO:0000256" key="3">
    <source>
        <dbReference type="ARBA" id="ARBA00022448"/>
    </source>
</evidence>
<accession>A0A4P9K4E4</accession>
<sequence length="472" mass="52962">MPLKSRESLMLNGFQRPSLKTTILLCAGLFNSPLLLAQNASAPAEGEIVQAAQQSAPVSLPVSLPNPLSLEALLADYAQLSPNIRAQQAMLEISEANGSLNESVNNWQLALQGRLGYREFKERSEPNHRLVLHVGKVFYDFGRFAAQAQSDALILSQRQLELQQVENLQKLQVIKAYFNALLSDFQYRVDNEAMAIEYVGFDKLKERHAIGQASDVDLLAGEQLYQKALVKRMQSEQAQLKTRVELANTIGLPQARPDELVFPKLDAFKQRQLGDMSLAALQQQVLEKNPQMQALQQAYQALQFDLQKAQNLDSPTLRGDAWAGQLDSYPQLREGSWKAQISIDVPLYDGGNSRAGQKLIQAKMNQMQANMQLLAQQLRAEVADVYFQIKLLDAEQKQHKLFGDYADLYLDFSRALYENESATDLGDSMVRLSEANYNMVEWQFKQALLWLELDYLAGKAPNLNSAEVIAAQ</sequence>
<reference evidence="8 9" key="1">
    <citation type="submission" date="2019-05" db="EMBL/GenBank/DDBJ databases">
        <title>Thiomicrorhabdus sediminis sp. nov, a novel sulfur-oxidizing bacterium isolated from coastal sediment.</title>
        <authorList>
            <person name="Liu X."/>
        </authorList>
    </citation>
    <scope>NUCLEOTIDE SEQUENCE [LARGE SCALE GENOMIC DNA]</scope>
    <source>
        <strain evidence="8 9">G1</strain>
    </source>
</reference>
<keyword evidence="7" id="KW-0998">Cell outer membrane</keyword>
<name>A0A4P9K4E4_9GAMM</name>
<dbReference type="KEGG" id="thig:FE785_03855"/>
<keyword evidence="6" id="KW-0472">Membrane</keyword>
<dbReference type="AlphaFoldDB" id="A0A4P9K4E4"/>
<dbReference type="PANTHER" id="PTHR30026">
    <property type="entry name" value="OUTER MEMBRANE PROTEIN TOLC"/>
    <property type="match status" value="1"/>
</dbReference>
<evidence type="ECO:0000256" key="2">
    <source>
        <dbReference type="ARBA" id="ARBA00007613"/>
    </source>
</evidence>
<dbReference type="Pfam" id="PF02321">
    <property type="entry name" value="OEP"/>
    <property type="match status" value="1"/>
</dbReference>
<dbReference type="InterPro" id="IPR051906">
    <property type="entry name" value="TolC-like"/>
</dbReference>
<evidence type="ECO:0000256" key="7">
    <source>
        <dbReference type="ARBA" id="ARBA00023237"/>
    </source>
</evidence>
<keyword evidence="4" id="KW-1134">Transmembrane beta strand</keyword>
<dbReference type="SUPFAM" id="SSF56954">
    <property type="entry name" value="Outer membrane efflux proteins (OEP)"/>
    <property type="match status" value="1"/>
</dbReference>
<keyword evidence="9" id="KW-1185">Reference proteome</keyword>
<keyword evidence="3" id="KW-0813">Transport</keyword>
<protein>
    <submittedName>
        <fullName evidence="8">TolC family protein</fullName>
    </submittedName>
</protein>
<dbReference type="Proteomes" id="UP000304864">
    <property type="component" value="Chromosome"/>
</dbReference>
<organism evidence="8 9">
    <name type="scientific">Thiomicrorhabdus sediminis</name>
    <dbReference type="NCBI Taxonomy" id="2580412"/>
    <lineage>
        <taxon>Bacteria</taxon>
        <taxon>Pseudomonadati</taxon>
        <taxon>Pseudomonadota</taxon>
        <taxon>Gammaproteobacteria</taxon>
        <taxon>Thiotrichales</taxon>
        <taxon>Piscirickettsiaceae</taxon>
        <taxon>Thiomicrorhabdus</taxon>
    </lineage>
</organism>
<dbReference type="GO" id="GO:0015288">
    <property type="term" value="F:porin activity"/>
    <property type="evidence" value="ECO:0007669"/>
    <property type="project" value="TreeGrafter"/>
</dbReference>
<comment type="subcellular location">
    <subcellularLocation>
        <location evidence="1">Cell outer membrane</location>
    </subcellularLocation>
</comment>
<evidence type="ECO:0000313" key="9">
    <source>
        <dbReference type="Proteomes" id="UP000304864"/>
    </source>
</evidence>
<dbReference type="GO" id="GO:0009279">
    <property type="term" value="C:cell outer membrane"/>
    <property type="evidence" value="ECO:0007669"/>
    <property type="project" value="UniProtKB-SubCell"/>
</dbReference>
<evidence type="ECO:0000256" key="4">
    <source>
        <dbReference type="ARBA" id="ARBA00022452"/>
    </source>
</evidence>
<dbReference type="EMBL" id="CP040602">
    <property type="protein sequence ID" value="QCU89834.1"/>
    <property type="molecule type" value="Genomic_DNA"/>
</dbReference>
<dbReference type="Gene3D" id="1.20.1600.10">
    <property type="entry name" value="Outer membrane efflux proteins (OEP)"/>
    <property type="match status" value="1"/>
</dbReference>
<evidence type="ECO:0000256" key="5">
    <source>
        <dbReference type="ARBA" id="ARBA00022692"/>
    </source>
</evidence>
<evidence type="ECO:0000256" key="1">
    <source>
        <dbReference type="ARBA" id="ARBA00004442"/>
    </source>
</evidence>
<dbReference type="InterPro" id="IPR003423">
    <property type="entry name" value="OMP_efflux"/>
</dbReference>
<proteinExistence type="inferred from homology"/>
<dbReference type="PANTHER" id="PTHR30026:SF20">
    <property type="entry name" value="OUTER MEMBRANE PROTEIN TOLC"/>
    <property type="match status" value="1"/>
</dbReference>
<dbReference type="GO" id="GO:1990281">
    <property type="term" value="C:efflux pump complex"/>
    <property type="evidence" value="ECO:0007669"/>
    <property type="project" value="TreeGrafter"/>
</dbReference>
<evidence type="ECO:0000256" key="6">
    <source>
        <dbReference type="ARBA" id="ARBA00023136"/>
    </source>
</evidence>
<dbReference type="GO" id="GO:0015562">
    <property type="term" value="F:efflux transmembrane transporter activity"/>
    <property type="evidence" value="ECO:0007669"/>
    <property type="project" value="InterPro"/>
</dbReference>